<evidence type="ECO:0000313" key="3">
    <source>
        <dbReference type="Proteomes" id="UP000703661"/>
    </source>
</evidence>
<accession>A0A9P6SXP9</accession>
<dbReference type="Proteomes" id="UP000703661">
    <property type="component" value="Unassembled WGS sequence"/>
</dbReference>
<reference evidence="2" key="1">
    <citation type="journal article" date="2020" name="Fungal Divers.">
        <title>Resolving the Mortierellaceae phylogeny through synthesis of multi-gene phylogenetics and phylogenomics.</title>
        <authorList>
            <person name="Vandepol N."/>
            <person name="Liber J."/>
            <person name="Desiro A."/>
            <person name="Na H."/>
            <person name="Kennedy M."/>
            <person name="Barry K."/>
            <person name="Grigoriev I.V."/>
            <person name="Miller A.N."/>
            <person name="O'Donnell K."/>
            <person name="Stajich J.E."/>
            <person name="Bonito G."/>
        </authorList>
    </citation>
    <scope>NUCLEOTIDE SEQUENCE</scope>
    <source>
        <strain evidence="2">NRRL 2769</strain>
    </source>
</reference>
<proteinExistence type="predicted"/>
<evidence type="ECO:0000256" key="1">
    <source>
        <dbReference type="SAM" id="SignalP"/>
    </source>
</evidence>
<organism evidence="2 3">
    <name type="scientific">Entomortierella chlamydospora</name>
    <dbReference type="NCBI Taxonomy" id="101097"/>
    <lineage>
        <taxon>Eukaryota</taxon>
        <taxon>Fungi</taxon>
        <taxon>Fungi incertae sedis</taxon>
        <taxon>Mucoromycota</taxon>
        <taxon>Mortierellomycotina</taxon>
        <taxon>Mortierellomycetes</taxon>
        <taxon>Mortierellales</taxon>
        <taxon>Mortierellaceae</taxon>
        <taxon>Entomortierella</taxon>
    </lineage>
</organism>
<dbReference type="EMBL" id="JAAAID010001354">
    <property type="protein sequence ID" value="KAG0010371.1"/>
    <property type="molecule type" value="Genomic_DNA"/>
</dbReference>
<evidence type="ECO:0000313" key="2">
    <source>
        <dbReference type="EMBL" id="KAG0010371.1"/>
    </source>
</evidence>
<keyword evidence="1" id="KW-0732">Signal</keyword>
<protein>
    <submittedName>
        <fullName evidence="2">Uncharacterized protein</fullName>
    </submittedName>
</protein>
<feature type="signal peptide" evidence="1">
    <location>
        <begin position="1"/>
        <end position="22"/>
    </location>
</feature>
<feature type="chain" id="PRO_5040506663" evidence="1">
    <location>
        <begin position="23"/>
        <end position="295"/>
    </location>
</feature>
<sequence length="295" mass="33393">MSTLLFFLVLLSFTSFHIYANAVPINKNEPFRFDITSPRVDTEWLTDSLSPISWDTSLIPSGSTMDVALLQHAKKRSILLRRYIPAQQGTIHVNLSPEIEPGMYSLLLTVYKGRTSSVIARSFVSSLLVVDEVQKVVQSVDTSTLNFQDKPINILDSSTKDSKIEMLHFTKDLQEAILDDEPVQLTNESGGRSLVLMAPYTIGWTIPKALKRIPRTRVNILLVSKDSDLDDSVKIVRALKTNIDARVGFQYVFLPKDLPRNDLYQIRIEIYGNGRKFVGYTHQFSTQLPAFVQEQ</sequence>
<keyword evidence="3" id="KW-1185">Reference proteome</keyword>
<comment type="caution">
    <text evidence="2">The sequence shown here is derived from an EMBL/GenBank/DDBJ whole genome shotgun (WGS) entry which is preliminary data.</text>
</comment>
<dbReference type="AlphaFoldDB" id="A0A9P6SXP9"/>
<name>A0A9P6SXP9_9FUNG</name>
<gene>
    <name evidence="2" type="ORF">BGZ80_001544</name>
</gene>
<dbReference type="OrthoDB" id="2380458at2759"/>